<sequence length="103" mass="12067">MENNKDRDMYRDFSNVETMRMYTVPNHMPEGPYGCPIGADEPVGNKQQTPWSDRQRPYSAFNYEFKNLHQDIPRQDPGSHPVHADSDVNEEMPYTTHEVSHKK</sequence>
<accession>A0A6M0Q6Y7</accession>
<gene>
    <name evidence="2" type="ORF">G4D63_10235</name>
</gene>
<evidence type="ECO:0000313" key="3">
    <source>
        <dbReference type="Proteomes" id="UP000481043"/>
    </source>
</evidence>
<name>A0A6M0Q6Y7_9BACI</name>
<dbReference type="EMBL" id="JAAIWM010000003">
    <property type="protein sequence ID" value="NEY72102.1"/>
    <property type="molecule type" value="Genomic_DNA"/>
</dbReference>
<evidence type="ECO:0000313" key="2">
    <source>
        <dbReference type="EMBL" id="NEY72102.1"/>
    </source>
</evidence>
<evidence type="ECO:0000256" key="1">
    <source>
        <dbReference type="SAM" id="MobiDB-lite"/>
    </source>
</evidence>
<proteinExistence type="predicted"/>
<reference evidence="2 3" key="1">
    <citation type="submission" date="2020-02" db="EMBL/GenBank/DDBJ databases">
        <title>Bacillus aquiflavi sp. nov., isolated from yellow water of strong flavor Chinese baijiu in Yibin region of China.</title>
        <authorList>
            <person name="Xie J."/>
        </authorList>
    </citation>
    <scope>NUCLEOTIDE SEQUENCE [LARGE SCALE GENOMIC DNA]</scope>
    <source>
        <strain evidence="2 3">SA4</strain>
    </source>
</reference>
<comment type="caution">
    <text evidence="2">The sequence shown here is derived from an EMBL/GenBank/DDBJ whole genome shotgun (WGS) entry which is preliminary data.</text>
</comment>
<organism evidence="2 3">
    <name type="scientific">Bacillus mesophilus</name>
    <dbReference type="NCBI Taxonomy" id="1808955"/>
    <lineage>
        <taxon>Bacteria</taxon>
        <taxon>Bacillati</taxon>
        <taxon>Bacillota</taxon>
        <taxon>Bacilli</taxon>
        <taxon>Bacillales</taxon>
        <taxon>Bacillaceae</taxon>
        <taxon>Bacillus</taxon>
    </lineage>
</organism>
<dbReference type="AlphaFoldDB" id="A0A6M0Q6Y7"/>
<keyword evidence="3" id="KW-1185">Reference proteome</keyword>
<protein>
    <submittedName>
        <fullName evidence="2">Cytosolic protein</fullName>
    </submittedName>
</protein>
<feature type="region of interest" description="Disordered" evidence="1">
    <location>
        <begin position="70"/>
        <end position="103"/>
    </location>
</feature>
<dbReference type="RefSeq" id="WP_163179572.1">
    <property type="nucleotide sequence ID" value="NZ_JAAIWM010000003.1"/>
</dbReference>
<feature type="region of interest" description="Disordered" evidence="1">
    <location>
        <begin position="32"/>
        <end position="53"/>
    </location>
</feature>
<dbReference type="Proteomes" id="UP000481043">
    <property type="component" value="Unassembled WGS sequence"/>
</dbReference>